<proteinExistence type="predicted"/>
<dbReference type="RefSeq" id="WP_160588996.1">
    <property type="nucleotide sequence ID" value="NZ_BMHN01000001.1"/>
</dbReference>
<keyword evidence="2" id="KW-1185">Reference proteome</keyword>
<protein>
    <recommendedName>
        <fullName evidence="3">DUF4325 domain-containing protein</fullName>
    </recommendedName>
</protein>
<sequence>MAQTIDLSVLTQGKVRNLSGHERGVVARREFGLDRLDRSAEEIAIEVPTDLTAISPSFAQGLFAESAHQFGSWEAFARHYKINASPEIVAQIRRGIRSALLMRSTDDLPG</sequence>
<dbReference type="AlphaFoldDB" id="A0A845QEB7"/>
<dbReference type="GeneID" id="300653938"/>
<reference evidence="1 2" key="1">
    <citation type="journal article" date="2016" name="Int. J. Syst. Evol. Microbiol.">
        <title>Pyruvatibacter mobilis gen. nov., sp. nov., a marine bacterium from the culture broth of Picochlorum sp. 122.</title>
        <authorList>
            <person name="Wang G."/>
            <person name="Tang M."/>
            <person name="Wu H."/>
            <person name="Dai S."/>
            <person name="Li T."/>
            <person name="Chen C."/>
            <person name="He H."/>
            <person name="Fan J."/>
            <person name="Xiang W."/>
            <person name="Li X."/>
        </authorList>
    </citation>
    <scope>NUCLEOTIDE SEQUENCE [LARGE SCALE GENOMIC DNA]</scope>
    <source>
        <strain evidence="1 2">GYP-11</strain>
    </source>
</reference>
<dbReference type="OrthoDB" id="7869243at2"/>
<evidence type="ECO:0000313" key="2">
    <source>
        <dbReference type="Proteomes" id="UP000470384"/>
    </source>
</evidence>
<organism evidence="1 2">
    <name type="scientific">Pyruvatibacter mobilis</name>
    <dbReference type="NCBI Taxonomy" id="1712261"/>
    <lineage>
        <taxon>Bacteria</taxon>
        <taxon>Pseudomonadati</taxon>
        <taxon>Pseudomonadota</taxon>
        <taxon>Alphaproteobacteria</taxon>
        <taxon>Hyphomicrobiales</taxon>
        <taxon>Parvibaculaceae</taxon>
        <taxon>Pyruvatibacter</taxon>
    </lineage>
</organism>
<comment type="caution">
    <text evidence="1">The sequence shown here is derived from an EMBL/GenBank/DDBJ whole genome shotgun (WGS) entry which is preliminary data.</text>
</comment>
<name>A0A845QEB7_9HYPH</name>
<evidence type="ECO:0000313" key="1">
    <source>
        <dbReference type="EMBL" id="NBG97015.1"/>
    </source>
</evidence>
<evidence type="ECO:0008006" key="3">
    <source>
        <dbReference type="Google" id="ProtNLM"/>
    </source>
</evidence>
<gene>
    <name evidence="1" type="ORF">GTQ45_14855</name>
</gene>
<dbReference type="EMBL" id="WXYQ01000013">
    <property type="protein sequence ID" value="NBG97015.1"/>
    <property type="molecule type" value="Genomic_DNA"/>
</dbReference>
<dbReference type="Proteomes" id="UP000470384">
    <property type="component" value="Unassembled WGS sequence"/>
</dbReference>
<accession>A0A845QEB7</accession>